<sequence>MSLNSLDTSLQILTKSLEELKDEEIASRAALDLIRDLNQARKSAGFLPLCIDENCVLAACESFQTLGSFQSLLTTFDVVGSDFISISQEKTLEINSSHSPNPGIYNCFKNLFNSIDQGQKDQVLNPSFTHIGLAFKRSFGSFKVIAILFKKPIMIHHCSFDANSGVYVSGCMLDPISCMYVAVFKDGKEAVKSVIAGPKRINADRNNKTFEVNIPRMLMSSRSNNEKYMEFYILKNDSGSISYGTGQDLNALPSEGVLAHKMTFLGIYESNVMIESRTLEESFKIKQEYENKVGSKLITHSSAARGTTVGIGRGRGTTRGLGSSGITGSTGLGSGTNTSTRADWGTRSTPWKPPVSRPLSIISEVPREGEKSAEAWARDPNKENFSSFKDQSVRDTQLGYNFSQSLNDTIMNPSPNFNKSNFNSTFTNPHNSNNFTNANPSVPNPFAMPSSTQMLSSNISQGPSPSSFSNQPSNYANQSTNYPNNSNSVFPSSGQGIYPGQGSMHQNGPSNNYPNQVSAPSFQSNFSQQRTYVNGSFQNPYPGMFNQPSPSSNFINTGAYPNQSFPTSMNLPINYSQCLSQNNIGSFPIQNSYFPSGLLPNFITQGTSPINPLTNQNFLQPALNSLNLGRDPIAMTSFQGKNSFPFIVSQKAPDYKHFTLQDPDKTEEDYKLKTKLESSSSQTTDKFYGIDIPNLILPMPASLLQEISKPRPENSSYTKLYTTMEYHDVILKVKDTEFKAHKAVLFSASGFFREKLEQTRSMSQFQITKLLLPNWFILDPFKTVMKFMYTFNLDKESINIKFARDILAIADFLQMQDLCDIIIIKHIIPQLSKEEVLGLLKQSSSREKEATPGWDYLFESCLVYAGQHSSFLARNMRSECLSLPLPCVIKLVDSSMKYINNSEQTSLVIKLLTDLRYASCVFELTNKVTELFISGYMDYPVDIRKLDGVRPLTTAQLAKLEENITMEYPLIDEKAPFYNEAVRENSIPPVKSQYPINQMDLCGKTIPIINQKDMIARTKRPFCFKVTDIFRPKNVMSPVFISESHKWSVLVSTSIDGMISVFLCDRGICKKNSHFTPLLFTTVVFEIEMDDKGVKDSLRTSNQPGYTAGFYSFPNGQFHIIGERNFCKISSLKSIESVSFNLYIRELNIHSGLLHYLCENFDTLMSKNPEKFVDIGGFNLKYLLSHDLLPVSDEREAAGALWRYSANKPQDMINMLVFEIRYQYLTTIDLLTIARDHAGIRSSPNFKYIFRIEFQRRVENKGRNEKPRKKYENKAKENYIKEYGDEIVNWILESNHHQGYEERINELKKKLEEQKNETNRTKAEIHAKKIELNQEWEKLSKQINYISQPYQPPEARPQENEVFYTPDKNCIIF</sequence>
<dbReference type="InterPro" id="IPR011333">
    <property type="entry name" value="SKP1/BTB/POZ_sf"/>
</dbReference>
<feature type="compositionally biased region" description="Gly residues" evidence="11">
    <location>
        <begin position="309"/>
        <end position="334"/>
    </location>
</feature>
<feature type="compositionally biased region" description="Low complexity" evidence="11">
    <location>
        <begin position="419"/>
        <end position="429"/>
    </location>
</feature>
<dbReference type="PANTHER" id="PTHR46105">
    <property type="entry name" value="AGAP004733-PA"/>
    <property type="match status" value="1"/>
</dbReference>
<dbReference type="GO" id="GO:0000978">
    <property type="term" value="F:RNA polymerase II cis-regulatory region sequence-specific DNA binding"/>
    <property type="evidence" value="ECO:0007669"/>
    <property type="project" value="TreeGrafter"/>
</dbReference>
<evidence type="ECO:0000256" key="3">
    <source>
        <dbReference type="ARBA" id="ARBA00022737"/>
    </source>
</evidence>
<dbReference type="SMART" id="SM00225">
    <property type="entry name" value="BTB"/>
    <property type="match status" value="1"/>
</dbReference>
<keyword evidence="10" id="KW-0175">Coiled coil</keyword>
<dbReference type="GO" id="GO:0005634">
    <property type="term" value="C:nucleus"/>
    <property type="evidence" value="ECO:0007669"/>
    <property type="project" value="UniProtKB-SubCell"/>
</dbReference>
<dbReference type="CDD" id="cd18186">
    <property type="entry name" value="BTB_POZ_ZBTB_KLHL-like"/>
    <property type="match status" value="1"/>
</dbReference>
<dbReference type="Proteomes" id="UP000187209">
    <property type="component" value="Unassembled WGS sequence"/>
</dbReference>
<name>A0A1R2B894_9CILI</name>
<comment type="subcellular location">
    <subcellularLocation>
        <location evidence="1">Nucleus</location>
    </subcellularLocation>
</comment>
<dbReference type="PANTHER" id="PTHR46105:SF5">
    <property type="entry name" value="ZINC FINGER AND BTB DOMAIN-CONTAINING PROTEIN 44 ISOFORM X1"/>
    <property type="match status" value="1"/>
</dbReference>
<keyword evidence="3" id="KW-0677">Repeat</keyword>
<feature type="region of interest" description="Disordered" evidence="11">
    <location>
        <begin position="308"/>
        <end position="357"/>
    </location>
</feature>
<evidence type="ECO:0000256" key="11">
    <source>
        <dbReference type="SAM" id="MobiDB-lite"/>
    </source>
</evidence>
<keyword evidence="6" id="KW-0805">Transcription regulation</keyword>
<feature type="compositionally biased region" description="Polar residues" evidence="11">
    <location>
        <begin position="503"/>
        <end position="513"/>
    </location>
</feature>
<dbReference type="GO" id="GO:0008270">
    <property type="term" value="F:zinc ion binding"/>
    <property type="evidence" value="ECO:0007669"/>
    <property type="project" value="UniProtKB-KW"/>
</dbReference>
<dbReference type="PROSITE" id="PS50097">
    <property type="entry name" value="BTB"/>
    <property type="match status" value="1"/>
</dbReference>
<gene>
    <name evidence="13" type="ORF">SteCoe_28445</name>
</gene>
<keyword evidence="7" id="KW-0238">DNA-binding</keyword>
<evidence type="ECO:0000256" key="7">
    <source>
        <dbReference type="ARBA" id="ARBA00023125"/>
    </source>
</evidence>
<evidence type="ECO:0000256" key="4">
    <source>
        <dbReference type="ARBA" id="ARBA00022771"/>
    </source>
</evidence>
<keyword evidence="4" id="KW-0863">Zinc-finger</keyword>
<feature type="compositionally biased region" description="Polar residues" evidence="11">
    <location>
        <begin position="475"/>
        <end position="495"/>
    </location>
</feature>
<dbReference type="EMBL" id="MPUH01000857">
    <property type="protein sequence ID" value="OMJ72992.1"/>
    <property type="molecule type" value="Genomic_DNA"/>
</dbReference>
<dbReference type="SUPFAM" id="SSF54695">
    <property type="entry name" value="POZ domain"/>
    <property type="match status" value="1"/>
</dbReference>
<dbReference type="Pfam" id="PF00651">
    <property type="entry name" value="BTB"/>
    <property type="match status" value="1"/>
</dbReference>
<proteinExistence type="predicted"/>
<accession>A0A1R2B894</accession>
<reference evidence="13 14" key="1">
    <citation type="submission" date="2016-11" db="EMBL/GenBank/DDBJ databases">
        <title>The macronuclear genome of Stentor coeruleus: a giant cell with tiny introns.</title>
        <authorList>
            <person name="Slabodnick M."/>
            <person name="Ruby J.G."/>
            <person name="Reiff S.B."/>
            <person name="Swart E.C."/>
            <person name="Gosai S."/>
            <person name="Prabakaran S."/>
            <person name="Witkowska E."/>
            <person name="Larue G.E."/>
            <person name="Fisher S."/>
            <person name="Freeman R.M."/>
            <person name="Gunawardena J."/>
            <person name="Chu W."/>
            <person name="Stover N.A."/>
            <person name="Gregory B.D."/>
            <person name="Nowacki M."/>
            <person name="Derisi J."/>
            <person name="Roy S.W."/>
            <person name="Marshall W.F."/>
            <person name="Sood P."/>
        </authorList>
    </citation>
    <scope>NUCLEOTIDE SEQUENCE [LARGE SCALE GENOMIC DNA]</scope>
    <source>
        <strain evidence="13">WM001</strain>
    </source>
</reference>
<evidence type="ECO:0000256" key="5">
    <source>
        <dbReference type="ARBA" id="ARBA00022833"/>
    </source>
</evidence>
<evidence type="ECO:0000313" key="13">
    <source>
        <dbReference type="EMBL" id="OMJ72992.1"/>
    </source>
</evidence>
<protein>
    <recommendedName>
        <fullName evidence="12">BTB domain-containing protein</fullName>
    </recommendedName>
</protein>
<evidence type="ECO:0000256" key="10">
    <source>
        <dbReference type="SAM" id="Coils"/>
    </source>
</evidence>
<feature type="region of interest" description="Disordered" evidence="11">
    <location>
        <begin position="419"/>
        <end position="513"/>
    </location>
</feature>
<dbReference type="InterPro" id="IPR050457">
    <property type="entry name" value="ZnFinger_BTB_dom_contain"/>
</dbReference>
<feature type="coiled-coil region" evidence="10">
    <location>
        <begin position="1297"/>
        <end position="1331"/>
    </location>
</feature>
<evidence type="ECO:0000256" key="6">
    <source>
        <dbReference type="ARBA" id="ARBA00023015"/>
    </source>
</evidence>
<keyword evidence="8" id="KW-0804">Transcription</keyword>
<keyword evidence="9" id="KW-0539">Nucleus</keyword>
<keyword evidence="5" id="KW-0862">Zinc</keyword>
<dbReference type="InterPro" id="IPR000210">
    <property type="entry name" value="BTB/POZ_dom"/>
</dbReference>
<feature type="compositionally biased region" description="Polar residues" evidence="11">
    <location>
        <begin position="430"/>
        <end position="441"/>
    </location>
</feature>
<organism evidence="13 14">
    <name type="scientific">Stentor coeruleus</name>
    <dbReference type="NCBI Taxonomy" id="5963"/>
    <lineage>
        <taxon>Eukaryota</taxon>
        <taxon>Sar</taxon>
        <taxon>Alveolata</taxon>
        <taxon>Ciliophora</taxon>
        <taxon>Postciliodesmatophora</taxon>
        <taxon>Heterotrichea</taxon>
        <taxon>Heterotrichida</taxon>
        <taxon>Stentoridae</taxon>
        <taxon>Stentor</taxon>
    </lineage>
</organism>
<evidence type="ECO:0000256" key="2">
    <source>
        <dbReference type="ARBA" id="ARBA00022723"/>
    </source>
</evidence>
<dbReference type="Gene3D" id="3.30.710.10">
    <property type="entry name" value="Potassium Channel Kv1.1, Chain A"/>
    <property type="match status" value="1"/>
</dbReference>
<evidence type="ECO:0000259" key="12">
    <source>
        <dbReference type="PROSITE" id="PS50097"/>
    </source>
</evidence>
<dbReference type="GO" id="GO:0000981">
    <property type="term" value="F:DNA-binding transcription factor activity, RNA polymerase II-specific"/>
    <property type="evidence" value="ECO:0007669"/>
    <property type="project" value="TreeGrafter"/>
</dbReference>
<evidence type="ECO:0000256" key="9">
    <source>
        <dbReference type="ARBA" id="ARBA00023242"/>
    </source>
</evidence>
<evidence type="ECO:0000313" key="14">
    <source>
        <dbReference type="Proteomes" id="UP000187209"/>
    </source>
</evidence>
<feature type="compositionally biased region" description="Low complexity" evidence="11">
    <location>
        <begin position="456"/>
        <end position="474"/>
    </location>
</feature>
<feature type="domain" description="BTB" evidence="12">
    <location>
        <begin position="727"/>
        <end position="797"/>
    </location>
</feature>
<evidence type="ECO:0000256" key="1">
    <source>
        <dbReference type="ARBA" id="ARBA00004123"/>
    </source>
</evidence>
<evidence type="ECO:0000256" key="8">
    <source>
        <dbReference type="ARBA" id="ARBA00023163"/>
    </source>
</evidence>
<keyword evidence="14" id="KW-1185">Reference proteome</keyword>
<comment type="caution">
    <text evidence="13">The sequence shown here is derived from an EMBL/GenBank/DDBJ whole genome shotgun (WGS) entry which is preliminary data.</text>
</comment>
<dbReference type="OrthoDB" id="322150at2759"/>
<keyword evidence="2" id="KW-0479">Metal-binding</keyword>